<keyword evidence="3" id="KW-0472">Membrane</keyword>
<evidence type="ECO:0000313" key="5">
    <source>
        <dbReference type="EMBL" id="AGH46269.1"/>
    </source>
</evidence>
<accession>M4RVL0</accession>
<feature type="domain" description="PNPLA" evidence="4">
    <location>
        <begin position="1"/>
        <end position="159"/>
    </location>
</feature>
<dbReference type="InterPro" id="IPR002641">
    <property type="entry name" value="PNPLA_dom"/>
</dbReference>
<dbReference type="InterPro" id="IPR052580">
    <property type="entry name" value="Lipid_Hydrolase"/>
</dbReference>
<dbReference type="SUPFAM" id="SSF52151">
    <property type="entry name" value="FabD/lysophospholipase-like"/>
    <property type="match status" value="1"/>
</dbReference>
<keyword evidence="1 2" id="KW-0443">Lipid metabolism</keyword>
<dbReference type="GO" id="GO:0016787">
    <property type="term" value="F:hydrolase activity"/>
    <property type="evidence" value="ECO:0007669"/>
    <property type="project" value="UniProtKB-UniRule"/>
</dbReference>
<dbReference type="HOGENOM" id="CLU_1466889_0_0_6"/>
<feature type="short sequence motif" description="GXSXG" evidence="2">
    <location>
        <begin position="23"/>
        <end position="27"/>
    </location>
</feature>
<dbReference type="InterPro" id="IPR016035">
    <property type="entry name" value="Acyl_Trfase/lysoPLipase"/>
</dbReference>
<proteinExistence type="predicted"/>
<dbReference type="EMBL" id="CP003837">
    <property type="protein sequence ID" value="AGH46269.1"/>
    <property type="molecule type" value="Genomic_DNA"/>
</dbReference>
<dbReference type="PROSITE" id="PS51635">
    <property type="entry name" value="PNPLA"/>
    <property type="match status" value="1"/>
</dbReference>
<evidence type="ECO:0000259" key="4">
    <source>
        <dbReference type="PROSITE" id="PS51635"/>
    </source>
</evidence>
<keyword evidence="2" id="KW-0378">Hydrolase</keyword>
<feature type="active site" description="Nucleophile" evidence="2">
    <location>
        <position position="25"/>
    </location>
</feature>
<keyword evidence="3" id="KW-1133">Transmembrane helix</keyword>
<organism evidence="5 6">
    <name type="scientific">Paraglaciecola psychrophila 170</name>
    <dbReference type="NCBI Taxonomy" id="1129794"/>
    <lineage>
        <taxon>Bacteria</taxon>
        <taxon>Pseudomonadati</taxon>
        <taxon>Pseudomonadota</taxon>
        <taxon>Gammaproteobacteria</taxon>
        <taxon>Alteromonadales</taxon>
        <taxon>Alteromonadaceae</taxon>
        <taxon>Paraglaciecola</taxon>
    </lineage>
</organism>
<reference evidence="5 6" key="1">
    <citation type="journal article" date="2013" name="Genome Announc.">
        <title>Complete Genome Sequence of Glaciecola psychrophila Strain 170T.</title>
        <authorList>
            <person name="Yin J."/>
            <person name="Chen J."/>
            <person name="Liu G."/>
            <person name="Yu Y."/>
            <person name="Song L."/>
            <person name="Wang X."/>
            <person name="Qu X."/>
        </authorList>
    </citation>
    <scope>NUCLEOTIDE SEQUENCE [LARGE SCALE GENOMIC DNA]</scope>
    <source>
        <strain evidence="5 6">170</strain>
    </source>
</reference>
<dbReference type="Pfam" id="PF01734">
    <property type="entry name" value="Patatin"/>
    <property type="match status" value="1"/>
</dbReference>
<dbReference type="Proteomes" id="UP000011864">
    <property type="component" value="Chromosome"/>
</dbReference>
<evidence type="ECO:0000256" key="2">
    <source>
        <dbReference type="PROSITE-ProRule" id="PRU01161"/>
    </source>
</evidence>
<keyword evidence="3" id="KW-0812">Transmembrane</keyword>
<evidence type="ECO:0000256" key="1">
    <source>
        <dbReference type="ARBA" id="ARBA00023098"/>
    </source>
</evidence>
<dbReference type="Gene3D" id="3.40.1090.10">
    <property type="entry name" value="Cytosolic phospholipase A2 catalytic domain"/>
    <property type="match status" value="2"/>
</dbReference>
<comment type="caution">
    <text evidence="2">Lacks conserved residue(s) required for the propagation of feature annotation.</text>
</comment>
<sequence>MSAHLGILDAINTLNIKFQHIVGVSGGLIIAALYCAGLPIDDIKKLAIETNFRQFRGFSLITLLLQGGLSTGDAFERWMGEKLKGKSFKDISNDLHILATDVNCGGPTVFNKQNSPDLKISKAVRFSMSIPIFFSFKTYKDHILVDGAILSEDAIFNDRAGNRTPVICFRLKSDQVTDKPFKKS</sequence>
<dbReference type="PANTHER" id="PTHR46394">
    <property type="entry name" value="ANNEXIN"/>
    <property type="match status" value="1"/>
</dbReference>
<dbReference type="PATRIC" id="fig|1129794.4.peg.4146"/>
<dbReference type="GO" id="GO:0016042">
    <property type="term" value="P:lipid catabolic process"/>
    <property type="evidence" value="ECO:0007669"/>
    <property type="project" value="UniProtKB-UniRule"/>
</dbReference>
<keyword evidence="2" id="KW-0442">Lipid degradation</keyword>
<dbReference type="AlphaFoldDB" id="M4RVL0"/>
<dbReference type="STRING" id="1129794.C427_4164"/>
<feature type="active site" description="Proton acceptor" evidence="2">
    <location>
        <position position="146"/>
    </location>
</feature>
<evidence type="ECO:0000256" key="3">
    <source>
        <dbReference type="SAM" id="Phobius"/>
    </source>
</evidence>
<dbReference type="eggNOG" id="COG1752">
    <property type="taxonomic scope" value="Bacteria"/>
</dbReference>
<feature type="short sequence motif" description="DGA/G" evidence="2">
    <location>
        <begin position="146"/>
        <end position="148"/>
    </location>
</feature>
<evidence type="ECO:0000313" key="6">
    <source>
        <dbReference type="Proteomes" id="UP000011864"/>
    </source>
</evidence>
<keyword evidence="6" id="KW-1185">Reference proteome</keyword>
<protein>
    <submittedName>
        <fullName evidence="5">Patatin</fullName>
    </submittedName>
</protein>
<gene>
    <name evidence="5" type="ORF">C427_4164</name>
</gene>
<dbReference type="PANTHER" id="PTHR46394:SF1">
    <property type="entry name" value="PNPLA DOMAIN-CONTAINING PROTEIN"/>
    <property type="match status" value="1"/>
</dbReference>
<feature type="transmembrane region" description="Helical" evidence="3">
    <location>
        <begin position="20"/>
        <end position="40"/>
    </location>
</feature>
<dbReference type="KEGG" id="gps:C427_4164"/>
<name>M4RVL0_9ALTE</name>